<evidence type="ECO:0000256" key="4">
    <source>
        <dbReference type="ARBA" id="ARBA00023125"/>
    </source>
</evidence>
<dbReference type="GO" id="GO:0046872">
    <property type="term" value="F:metal ion binding"/>
    <property type="evidence" value="ECO:0007669"/>
    <property type="project" value="UniProtKB-KW"/>
</dbReference>
<dbReference type="RefSeq" id="XP_024730510.1">
    <property type="nucleotide sequence ID" value="XM_024870539.1"/>
</dbReference>
<evidence type="ECO:0000256" key="6">
    <source>
        <dbReference type="ARBA" id="ARBA00023242"/>
    </source>
</evidence>
<dbReference type="InParanoid" id="A0A2J6SS55"/>
<sequence length="538" mass="60945">MMSPWSDSQVALAPTLGLSANEQSNRFFHSFLHDCVPVLTETMDSEFWQRGILRASSSPAVQHAAIAFGAVYEQRVANDGRLASSPNDKRLGVLSSLCYANAIRILRHCVAESSQAPEKLEEIMITCLIFIFMEILRGDDIAAVTHLDGALKIYSCGPPPGQALFHLKENKVTSEMDTTLEKLTNAFLRLDIQSVQYMGSRTPWEPDRASLWFQTREDIPATFETLLGARDSLYAQLANIMNFVTPLEGAEKCFPAWSPHPDRGFDIYTVFHGSTYRDYDLPKAATKRRHFMYILSRWKSAFQGFLQKGTVKTPEALAGCALLLLAYYTTRINLAVSYTTDECCYDEQLSSFKKIMEQVKVHLKYTTHASPSQLPRDPNGNLPYNMPRLKPRKNHFKVHSTLCYPLYYTALECRYKPLRQSALALLRNADSEGIWDADMLARIAEFVIDVEEHLEPDSRNVSADSPSFGVPETNRIHCLSLNVDKDRGIVWLRYNRRTMETQGEISDSSDPLKRWRINSTTLAWKDSTAVSVEIVDPE</sequence>
<dbReference type="OrthoDB" id="3172332at2759"/>
<proteinExistence type="predicted"/>
<reference evidence="7 8" key="1">
    <citation type="submission" date="2016-04" db="EMBL/GenBank/DDBJ databases">
        <title>A degradative enzymes factory behind the ericoid mycorrhizal symbiosis.</title>
        <authorList>
            <consortium name="DOE Joint Genome Institute"/>
            <person name="Martino E."/>
            <person name="Morin E."/>
            <person name="Grelet G."/>
            <person name="Kuo A."/>
            <person name="Kohler A."/>
            <person name="Daghino S."/>
            <person name="Barry K."/>
            <person name="Choi C."/>
            <person name="Cichocki N."/>
            <person name="Clum A."/>
            <person name="Copeland A."/>
            <person name="Hainaut M."/>
            <person name="Haridas S."/>
            <person name="Labutti K."/>
            <person name="Lindquist E."/>
            <person name="Lipzen A."/>
            <person name="Khouja H.-R."/>
            <person name="Murat C."/>
            <person name="Ohm R."/>
            <person name="Olson A."/>
            <person name="Spatafora J."/>
            <person name="Veneault-Fourrey C."/>
            <person name="Henrissat B."/>
            <person name="Grigoriev I."/>
            <person name="Martin F."/>
            <person name="Perotto S."/>
        </authorList>
    </citation>
    <scope>NUCLEOTIDE SEQUENCE [LARGE SCALE GENOMIC DNA]</scope>
    <source>
        <strain evidence="7 8">E</strain>
    </source>
</reference>
<evidence type="ECO:0000313" key="7">
    <source>
        <dbReference type="EMBL" id="PMD53606.1"/>
    </source>
</evidence>
<name>A0A2J6SS55_9HELO</name>
<organism evidence="7 8">
    <name type="scientific">Hyaloscypha bicolor E</name>
    <dbReference type="NCBI Taxonomy" id="1095630"/>
    <lineage>
        <taxon>Eukaryota</taxon>
        <taxon>Fungi</taxon>
        <taxon>Dikarya</taxon>
        <taxon>Ascomycota</taxon>
        <taxon>Pezizomycotina</taxon>
        <taxon>Leotiomycetes</taxon>
        <taxon>Helotiales</taxon>
        <taxon>Hyaloscyphaceae</taxon>
        <taxon>Hyaloscypha</taxon>
        <taxon>Hyaloscypha bicolor</taxon>
    </lineage>
</organism>
<accession>A0A2J6SS55</accession>
<dbReference type="Pfam" id="PF11951">
    <property type="entry name" value="Fungal_trans_2"/>
    <property type="match status" value="1"/>
</dbReference>
<evidence type="ECO:0000256" key="3">
    <source>
        <dbReference type="ARBA" id="ARBA00023015"/>
    </source>
</evidence>
<evidence type="ECO:0000313" key="8">
    <source>
        <dbReference type="Proteomes" id="UP000235371"/>
    </source>
</evidence>
<gene>
    <name evidence="7" type="ORF">K444DRAFT_141877</name>
</gene>
<keyword evidence="3" id="KW-0805">Transcription regulation</keyword>
<dbReference type="InterPro" id="IPR052360">
    <property type="entry name" value="Transcr_Regulatory_Proteins"/>
</dbReference>
<evidence type="ECO:0000256" key="5">
    <source>
        <dbReference type="ARBA" id="ARBA00023163"/>
    </source>
</evidence>
<keyword evidence="6" id="KW-0539">Nucleus</keyword>
<evidence type="ECO:0008006" key="9">
    <source>
        <dbReference type="Google" id="ProtNLM"/>
    </source>
</evidence>
<keyword evidence="5" id="KW-0804">Transcription</keyword>
<dbReference type="EMBL" id="KZ613871">
    <property type="protein sequence ID" value="PMD53606.1"/>
    <property type="molecule type" value="Genomic_DNA"/>
</dbReference>
<dbReference type="PANTHER" id="PTHR36206">
    <property type="entry name" value="ASPERCRYPTIN BIOSYNTHESIS CLUSTER-SPECIFIC TRANSCRIPTION REGULATOR ATNN-RELATED"/>
    <property type="match status" value="1"/>
</dbReference>
<evidence type="ECO:0000256" key="2">
    <source>
        <dbReference type="ARBA" id="ARBA00022833"/>
    </source>
</evidence>
<dbReference type="Proteomes" id="UP000235371">
    <property type="component" value="Unassembled WGS sequence"/>
</dbReference>
<keyword evidence="2" id="KW-0862">Zinc</keyword>
<dbReference type="GeneID" id="36578621"/>
<keyword evidence="4" id="KW-0238">DNA-binding</keyword>
<dbReference type="AlphaFoldDB" id="A0A2J6SS55"/>
<keyword evidence="1" id="KW-0479">Metal-binding</keyword>
<dbReference type="GO" id="GO:0003677">
    <property type="term" value="F:DNA binding"/>
    <property type="evidence" value="ECO:0007669"/>
    <property type="project" value="UniProtKB-KW"/>
</dbReference>
<dbReference type="InterPro" id="IPR021858">
    <property type="entry name" value="Fun_TF"/>
</dbReference>
<dbReference type="PANTHER" id="PTHR36206:SF12">
    <property type="entry name" value="ASPERCRYPTIN BIOSYNTHESIS CLUSTER-SPECIFIC TRANSCRIPTION REGULATOR ATNN-RELATED"/>
    <property type="match status" value="1"/>
</dbReference>
<protein>
    <recommendedName>
        <fullName evidence="9">C6 zinc finger domain protein</fullName>
    </recommendedName>
</protein>
<keyword evidence="8" id="KW-1185">Reference proteome</keyword>
<evidence type="ECO:0000256" key="1">
    <source>
        <dbReference type="ARBA" id="ARBA00022723"/>
    </source>
</evidence>